<name>A0A1R4B641_9VIBR</name>
<dbReference type="RefSeq" id="WP_077314758.1">
    <property type="nucleotide sequence ID" value="NZ_AP024888.1"/>
</dbReference>
<feature type="transmembrane region" description="Helical" evidence="1">
    <location>
        <begin position="74"/>
        <end position="93"/>
    </location>
</feature>
<evidence type="ECO:0000313" key="2">
    <source>
        <dbReference type="EMBL" id="SJL84387.1"/>
    </source>
</evidence>
<evidence type="ECO:0008006" key="4">
    <source>
        <dbReference type="Google" id="ProtNLM"/>
    </source>
</evidence>
<proteinExistence type="predicted"/>
<protein>
    <recommendedName>
        <fullName evidence="4">ABC-2 family transporter protein</fullName>
    </recommendedName>
</protein>
<keyword evidence="1" id="KW-1133">Transmembrane helix</keyword>
<dbReference type="STRING" id="1918946.VPAL9027_02370"/>
<feature type="transmembrane region" description="Helical" evidence="1">
    <location>
        <begin position="120"/>
        <end position="142"/>
    </location>
</feature>
<dbReference type="OrthoDB" id="118685at2"/>
<evidence type="ECO:0000256" key="1">
    <source>
        <dbReference type="SAM" id="Phobius"/>
    </source>
</evidence>
<dbReference type="Proteomes" id="UP000189475">
    <property type="component" value="Unassembled WGS sequence"/>
</dbReference>
<feature type="transmembrane region" description="Helical" evidence="1">
    <location>
        <begin position="252"/>
        <end position="275"/>
    </location>
</feature>
<dbReference type="EMBL" id="FUFT01000005">
    <property type="protein sequence ID" value="SJL84387.1"/>
    <property type="molecule type" value="Genomic_DNA"/>
</dbReference>
<reference evidence="2 3" key="1">
    <citation type="submission" date="2017-02" db="EMBL/GenBank/DDBJ databases">
        <authorList>
            <person name="Peterson S.W."/>
        </authorList>
    </citation>
    <scope>NUCLEOTIDE SEQUENCE [LARGE SCALE GENOMIC DNA]</scope>
    <source>
        <strain evidence="2 3">CECT 9027</strain>
    </source>
</reference>
<sequence>MSVFTTLLKKELIEHPRVIKGPLWTGITSIGFMLLLLTQGNISYDIEMNNFDGMDKSIDSSLLMGQGFGGFQHLHLALLFVGLISLLMTTTYFPKTLRKERTEGSVQFWRSMPVSELQIYASKLVFGLLVIPAICSLLLLLIQLEMSVFSVLLSSTGSVSQSVTSIFTAFFQYVLVMGTIALFSLPIACIAMLISQFINSPLLAMIIGSYAIQWLSPSILGTHALSHLVSGVASVPFRLLSGDSVSNVMQWYGMLNLLIYAVLGAVSFWLSWQYYQRNTLPWKKS</sequence>
<keyword evidence="3" id="KW-1185">Reference proteome</keyword>
<feature type="transmembrane region" description="Helical" evidence="1">
    <location>
        <begin position="190"/>
        <end position="212"/>
    </location>
</feature>
<keyword evidence="1" id="KW-0812">Transmembrane</keyword>
<feature type="transmembrane region" description="Helical" evidence="1">
    <location>
        <begin position="162"/>
        <end position="183"/>
    </location>
</feature>
<dbReference type="Pfam" id="PF12730">
    <property type="entry name" value="ABC2_membrane_4"/>
    <property type="match status" value="1"/>
</dbReference>
<evidence type="ECO:0000313" key="3">
    <source>
        <dbReference type="Proteomes" id="UP000189475"/>
    </source>
</evidence>
<accession>A0A1R4B641</accession>
<organism evidence="2 3">
    <name type="scientific">Vibrio palustris</name>
    <dbReference type="NCBI Taxonomy" id="1918946"/>
    <lineage>
        <taxon>Bacteria</taxon>
        <taxon>Pseudomonadati</taxon>
        <taxon>Pseudomonadota</taxon>
        <taxon>Gammaproteobacteria</taxon>
        <taxon>Vibrionales</taxon>
        <taxon>Vibrionaceae</taxon>
        <taxon>Vibrio</taxon>
    </lineage>
</organism>
<dbReference type="AlphaFoldDB" id="A0A1R4B641"/>
<feature type="transmembrane region" description="Helical" evidence="1">
    <location>
        <begin position="21"/>
        <end position="42"/>
    </location>
</feature>
<keyword evidence="1" id="KW-0472">Membrane</keyword>
<gene>
    <name evidence="2" type="ORF">VPAL9027_02370</name>
</gene>